<name>A0AAD7S347_9TELE</name>
<dbReference type="Proteomes" id="UP001221898">
    <property type="component" value="Unassembled WGS sequence"/>
</dbReference>
<proteinExistence type="predicted"/>
<evidence type="ECO:0000313" key="3">
    <source>
        <dbReference type="Proteomes" id="UP001221898"/>
    </source>
</evidence>
<dbReference type="AlphaFoldDB" id="A0AAD7S347"/>
<comment type="caution">
    <text evidence="2">The sequence shown here is derived from an EMBL/GenBank/DDBJ whole genome shotgun (WGS) entry which is preliminary data.</text>
</comment>
<accession>A0AAD7S347</accession>
<evidence type="ECO:0000256" key="1">
    <source>
        <dbReference type="SAM" id="MobiDB-lite"/>
    </source>
</evidence>
<sequence length="101" mass="11123">MLGNRPLRWPRAHESLPPYGKSESESESRGGWGEATDACRAVMVADGISGGFVVPCIRRGRHVNQGPEAARRQEEPQSSSVSLKKVTGKIPCERPHCQHLY</sequence>
<dbReference type="EMBL" id="JAINUG010000119">
    <property type="protein sequence ID" value="KAJ8395101.1"/>
    <property type="molecule type" value="Genomic_DNA"/>
</dbReference>
<keyword evidence="3" id="KW-1185">Reference proteome</keyword>
<reference evidence="2" key="1">
    <citation type="journal article" date="2023" name="Science">
        <title>Genome structures resolve the early diversification of teleost fishes.</title>
        <authorList>
            <person name="Parey E."/>
            <person name="Louis A."/>
            <person name="Montfort J."/>
            <person name="Bouchez O."/>
            <person name="Roques C."/>
            <person name="Iampietro C."/>
            <person name="Lluch J."/>
            <person name="Castinel A."/>
            <person name="Donnadieu C."/>
            <person name="Desvignes T."/>
            <person name="Floi Bucao C."/>
            <person name="Jouanno E."/>
            <person name="Wen M."/>
            <person name="Mejri S."/>
            <person name="Dirks R."/>
            <person name="Jansen H."/>
            <person name="Henkel C."/>
            <person name="Chen W.J."/>
            <person name="Zahm M."/>
            <person name="Cabau C."/>
            <person name="Klopp C."/>
            <person name="Thompson A.W."/>
            <person name="Robinson-Rechavi M."/>
            <person name="Braasch I."/>
            <person name="Lecointre G."/>
            <person name="Bobe J."/>
            <person name="Postlethwait J.H."/>
            <person name="Berthelot C."/>
            <person name="Roest Crollius H."/>
            <person name="Guiguen Y."/>
        </authorList>
    </citation>
    <scope>NUCLEOTIDE SEQUENCE</scope>
    <source>
        <strain evidence="2">NC1722</strain>
    </source>
</reference>
<feature type="region of interest" description="Disordered" evidence="1">
    <location>
        <begin position="1"/>
        <end position="32"/>
    </location>
</feature>
<gene>
    <name evidence="2" type="ORF">AAFF_G00035570</name>
</gene>
<protein>
    <submittedName>
        <fullName evidence="2">Uncharacterized protein</fullName>
    </submittedName>
</protein>
<evidence type="ECO:0000313" key="2">
    <source>
        <dbReference type="EMBL" id="KAJ8395101.1"/>
    </source>
</evidence>
<feature type="region of interest" description="Disordered" evidence="1">
    <location>
        <begin position="64"/>
        <end position="87"/>
    </location>
</feature>
<organism evidence="2 3">
    <name type="scientific">Aldrovandia affinis</name>
    <dbReference type="NCBI Taxonomy" id="143900"/>
    <lineage>
        <taxon>Eukaryota</taxon>
        <taxon>Metazoa</taxon>
        <taxon>Chordata</taxon>
        <taxon>Craniata</taxon>
        <taxon>Vertebrata</taxon>
        <taxon>Euteleostomi</taxon>
        <taxon>Actinopterygii</taxon>
        <taxon>Neopterygii</taxon>
        <taxon>Teleostei</taxon>
        <taxon>Notacanthiformes</taxon>
        <taxon>Halosauridae</taxon>
        <taxon>Aldrovandia</taxon>
    </lineage>
</organism>